<dbReference type="KEGG" id="vg:23679104"/>
<proteinExistence type="predicted"/>
<accession>A0A088FBJ4</accession>
<evidence type="ECO:0000256" key="1">
    <source>
        <dbReference type="SAM" id="MobiDB-lite"/>
    </source>
</evidence>
<protein>
    <submittedName>
        <fullName evidence="2">Uncharacterized protein</fullName>
    </submittedName>
</protein>
<feature type="region of interest" description="Disordered" evidence="1">
    <location>
        <begin position="139"/>
        <end position="175"/>
    </location>
</feature>
<keyword evidence="3" id="KW-1185">Reference proteome</keyword>
<feature type="compositionally biased region" description="Basic and acidic residues" evidence="1">
    <location>
        <begin position="139"/>
        <end position="148"/>
    </location>
</feature>
<dbReference type="EMBL" id="KM101124">
    <property type="protein sequence ID" value="AIM40996.1"/>
    <property type="molecule type" value="Genomic_DNA"/>
</dbReference>
<gene>
    <name evidence="2" type="primary">49</name>
    <name evidence="2" type="ORF">PBI_SQUIRTY_49</name>
</gene>
<dbReference type="GeneID" id="23679104"/>
<dbReference type="OrthoDB" id="12928at10239"/>
<name>A0A088FBJ4_9CAUD</name>
<reference evidence="2 3" key="1">
    <citation type="submission" date="2014-07" db="EMBL/GenBank/DDBJ databases">
        <authorList>
            <person name="Nurko I."/>
            <person name="Arora N."/>
            <person name="Mosteller S."/>
            <person name="Bari R."/>
            <person name="McNulty L."/>
            <person name="Schmidt T."/>
            <person name="Mehalik H."/>
            <person name="Reinhart E."/>
            <person name="Winders D.C."/>
            <person name="Nootbar H.A."/>
            <person name="Reilly M.A."/>
            <person name="Gough E."/>
            <person name="Gregory S."/>
            <person name="Harbaugh B."/>
            <person name="Kaur B."/>
            <person name="Siesel C."/>
            <person name="Warwar S."/>
            <person name="Breitenberger C.A."/>
            <person name="Daniels C.J."/>
            <person name="Ball S.L."/>
            <person name="Buck G.A."/>
            <person name="Campbell R."/>
            <person name="Carvalho M.R."/>
            <person name="Duckworth R.A."/>
            <person name="Dunn T."/>
            <person name="Halpern C."/>
            <person name="Johnson A."/>
            <person name="Kiflezghi M.G."/>
            <person name="Lee V."/>
            <person name="Loviza R.A."/>
            <person name="Serrano M.G."/>
            <person name="Shah Z.V."/>
            <person name="Sharma K."/>
            <person name="Voegtly L.J."/>
            <person name="Walstead R."/>
            <person name="Wang Y.P."/>
            <person name="Bradley K.W."/>
            <person name="Barker L.P."/>
            <person name="Asai D.J."/>
            <person name="Bowman C.A."/>
            <person name="Russell D.A."/>
            <person name="Pope W.H."/>
            <person name="Jacobs-Sera D."/>
            <person name="Hendrix R.W."/>
            <person name="Hatfull G.F."/>
        </authorList>
    </citation>
    <scope>NUCLEOTIDE SEQUENCE [LARGE SCALE GENOMIC DNA]</scope>
</reference>
<feature type="compositionally biased region" description="Low complexity" evidence="1">
    <location>
        <begin position="157"/>
        <end position="168"/>
    </location>
</feature>
<evidence type="ECO:0000313" key="3">
    <source>
        <dbReference type="Proteomes" id="UP000029348"/>
    </source>
</evidence>
<organism evidence="2 3">
    <name type="scientific">Mycobacterium phage Squirty</name>
    <dbReference type="NCBI Taxonomy" id="1527512"/>
    <lineage>
        <taxon>Viruses</taxon>
        <taxon>Duplodnaviria</taxon>
        <taxon>Heunggongvirae</taxon>
        <taxon>Uroviricota</taxon>
        <taxon>Caudoviricetes</taxon>
        <taxon>Gracegardnervirinae</taxon>
        <taxon>Squirtyvirus</taxon>
        <taxon>Squirtyvirus squirty</taxon>
        <taxon>Mycobacterium virus Squirty</taxon>
    </lineage>
</organism>
<sequence>MTINPLDRAIKNIGAILAAFGELIDPMLAKLEEQAMANALSRDYSFLDLDEHLATAPKYQTQEPPLSDDELVAVRQLIEERHIERYKRTVPVYREHFSGLCEQVNPRGYGYVCSQPLGHDGDHIAEVLDFQVDRWAADPDSARAEGTRRAHTAGEVSADTPDAAPSPAGQRSTSELLNEAADRIGATSPFHAYAYHAFIAELRDRAAQFEAAEAEPEFSIGHEELAARITESRRASHRSGYSGTATDEHLASDLLADYHISRKK</sequence>
<evidence type="ECO:0000313" key="2">
    <source>
        <dbReference type="EMBL" id="AIM40996.1"/>
    </source>
</evidence>
<dbReference type="Proteomes" id="UP000029348">
    <property type="component" value="Segment"/>
</dbReference>
<dbReference type="RefSeq" id="YP_009124601.1">
    <property type="nucleotide sequence ID" value="NC_026588.1"/>
</dbReference>